<reference evidence="3 4" key="1">
    <citation type="submission" date="2015-09" db="EMBL/GenBank/DDBJ databases">
        <title>Host preference determinants of Valsa canker pathogens revealed by comparative genomics.</title>
        <authorList>
            <person name="Yin Z."/>
            <person name="Huang L."/>
        </authorList>
    </citation>
    <scope>NUCLEOTIDE SEQUENCE [LARGE SCALE GENOMIC DNA]</scope>
    <source>
        <strain evidence="3 4">YSFL</strain>
    </source>
</reference>
<feature type="compositionally biased region" description="Low complexity" evidence="1">
    <location>
        <begin position="588"/>
        <end position="597"/>
    </location>
</feature>
<feature type="compositionally biased region" description="Polar residues" evidence="1">
    <location>
        <begin position="613"/>
        <end position="623"/>
    </location>
</feature>
<dbReference type="Pfam" id="PF04366">
    <property type="entry name" value="Ysc84"/>
    <property type="match status" value="1"/>
</dbReference>
<dbReference type="GO" id="GO:0035091">
    <property type="term" value="F:phosphatidylinositol binding"/>
    <property type="evidence" value="ECO:0007669"/>
    <property type="project" value="TreeGrafter"/>
</dbReference>
<feature type="compositionally biased region" description="Basic and acidic residues" evidence="1">
    <location>
        <begin position="712"/>
        <end position="722"/>
    </location>
</feature>
<comment type="caution">
    <text evidence="3">The sequence shown here is derived from an EMBL/GenBank/DDBJ whole genome shotgun (WGS) entry which is preliminary data.</text>
</comment>
<evidence type="ECO:0000256" key="1">
    <source>
        <dbReference type="SAM" id="MobiDB-lite"/>
    </source>
</evidence>
<evidence type="ECO:0000259" key="2">
    <source>
        <dbReference type="Pfam" id="PF04366"/>
    </source>
</evidence>
<feature type="region of interest" description="Disordered" evidence="1">
    <location>
        <begin position="1"/>
        <end position="53"/>
    </location>
</feature>
<dbReference type="InterPro" id="IPR051702">
    <property type="entry name" value="SH3_domain_YSC84-like"/>
</dbReference>
<gene>
    <name evidence="3" type="ORF">VSDG_00392</name>
</gene>
<feature type="domain" description="Ysc84 actin-binding" evidence="2">
    <location>
        <begin position="147"/>
        <end position="274"/>
    </location>
</feature>
<protein>
    <recommendedName>
        <fullName evidence="2">Ysc84 actin-binding domain-containing protein</fullName>
    </recommendedName>
</protein>
<dbReference type="PANTHER" id="PTHR15629">
    <property type="entry name" value="SH3YL1 PROTEIN"/>
    <property type="match status" value="1"/>
</dbReference>
<feature type="compositionally biased region" description="Basic and acidic residues" evidence="1">
    <location>
        <begin position="661"/>
        <end position="677"/>
    </location>
</feature>
<dbReference type="Proteomes" id="UP000284375">
    <property type="component" value="Unassembled WGS sequence"/>
</dbReference>
<name>A0A423WP41_CYTCH</name>
<feature type="region of interest" description="Disordered" evidence="1">
    <location>
        <begin position="588"/>
        <end position="750"/>
    </location>
</feature>
<dbReference type="OrthoDB" id="443981at2759"/>
<feature type="compositionally biased region" description="Polar residues" evidence="1">
    <location>
        <begin position="474"/>
        <end position="494"/>
    </location>
</feature>
<evidence type="ECO:0000313" key="3">
    <source>
        <dbReference type="EMBL" id="ROW05112.1"/>
    </source>
</evidence>
<sequence length="750" mass="81279">MQRFSAFWSSRDRSKSISSSTSRTSAGPITTALHNSANASSRRHGPEDYWPSNLDRESEKAARILQSLCSDSYIAHQDDGPISKRSSTASLTPKKKIPPRIVQNAVGLAIFSCMRSGLWQSGSGGSGILIARKSDGNWSLPSAFLLHTAALAFVIGVDVYDCVLVINSMSDLEMFTRPSTMLGVDVQLAVGPVIADGRLENELRGKDPARTVFSYIRARGEHRAVNIDGSSVTERGSENERFYGRNVSVLEILAGQVVRQDDVPEINMLYEVLKCAEGRVDFDSSMLEKLALQPAPGDAVIDISSSRLSVLSSGKPAFGVPDFEDPDPFGVKALEMAGLEIREAGTKQRPPSSQFEYVPSPTSPFFGQPFNRRSTDTYITQSNRGSYMSNRTTFSRMTDAFTQTTVDTRGTTPTSDEGFERASIFEKLPVVIEPEEIEYPQDTIVEDARGEAADEIVMVDKDTATDNAAEGARSITSQQSAAQKETTPVSTNPQEIAEQEASGLPGDDRGEDADDEDSDADIDPAIEEEDQGDEEDEEDEEDGEEPIVFEVATAAQPARAAIMSSQVAQVIHAKGALVNIPKRVAPAIPARSPARSSRCSKSEFGDVPVKSPLRNSFQSTVTSRSEEVVGHQSLDGVADASSGVTTEVIPASPLQQEVETPPEHISEDPLSTDHNRDSSSIYTADIENRLSMDPEDVPKTPSTFQTSSGDEQEPRTPIRQLEDEVSAGEDDKKVPADEEVRGFGVNVRAN</sequence>
<dbReference type="InterPro" id="IPR007461">
    <property type="entry name" value="Ysc84_actin-binding"/>
</dbReference>
<keyword evidence="4" id="KW-1185">Reference proteome</keyword>
<dbReference type="AlphaFoldDB" id="A0A423WP41"/>
<proteinExistence type="predicted"/>
<organism evidence="3 4">
    <name type="scientific">Cytospora chrysosperma</name>
    <name type="common">Cytospora canker fungus</name>
    <name type="synonym">Sphaeria chrysosperma</name>
    <dbReference type="NCBI Taxonomy" id="252740"/>
    <lineage>
        <taxon>Eukaryota</taxon>
        <taxon>Fungi</taxon>
        <taxon>Dikarya</taxon>
        <taxon>Ascomycota</taxon>
        <taxon>Pezizomycotina</taxon>
        <taxon>Sordariomycetes</taxon>
        <taxon>Sordariomycetidae</taxon>
        <taxon>Diaporthales</taxon>
        <taxon>Cytosporaceae</taxon>
        <taxon>Cytospora</taxon>
    </lineage>
</organism>
<feature type="compositionally biased region" description="Basic and acidic residues" evidence="1">
    <location>
        <begin position="686"/>
        <end position="698"/>
    </location>
</feature>
<feature type="compositionally biased region" description="Acidic residues" evidence="1">
    <location>
        <begin position="509"/>
        <end position="547"/>
    </location>
</feature>
<feature type="compositionally biased region" description="Basic and acidic residues" evidence="1">
    <location>
        <begin position="729"/>
        <end position="741"/>
    </location>
</feature>
<feature type="region of interest" description="Disordered" evidence="1">
    <location>
        <begin position="467"/>
        <end position="547"/>
    </location>
</feature>
<dbReference type="STRING" id="252740.A0A423WP41"/>
<dbReference type="CDD" id="cd11524">
    <property type="entry name" value="SYLF"/>
    <property type="match status" value="1"/>
</dbReference>
<feature type="compositionally biased region" description="Polar residues" evidence="1">
    <location>
        <begin position="700"/>
        <end position="709"/>
    </location>
</feature>
<evidence type="ECO:0000313" key="4">
    <source>
        <dbReference type="Proteomes" id="UP000284375"/>
    </source>
</evidence>
<dbReference type="PANTHER" id="PTHR15629:SF8">
    <property type="entry name" value="DUF500 DOMAIN PROTEIN (AFU_ORTHOLOGUE AFUA_5G07310)"/>
    <property type="match status" value="1"/>
</dbReference>
<feature type="compositionally biased region" description="Low complexity" evidence="1">
    <location>
        <begin position="16"/>
        <end position="25"/>
    </location>
</feature>
<dbReference type="EMBL" id="LJZO01000001">
    <property type="protein sequence ID" value="ROW05112.1"/>
    <property type="molecule type" value="Genomic_DNA"/>
</dbReference>
<accession>A0A423WP41</accession>